<sequence length="125" mass="14632">MEMGRRFMFCMKKNPIVNSFLLISILPFFLYGIEKENSATNCKQKEETVKTIYQLLPDSERSCVEIAKLVIVEEDEDGEKLDKEYNDLFLKVCELKRKKRSLEEIRENLGLSKQCNSLNSITKKN</sequence>
<protein>
    <submittedName>
        <fullName evidence="1">Uncharacterized protein</fullName>
    </submittedName>
</protein>
<organism evidence="1 2">
    <name type="scientific">Leptospira bouyouniensis</name>
    <dbReference type="NCBI Taxonomy" id="2484911"/>
    <lineage>
        <taxon>Bacteria</taxon>
        <taxon>Pseudomonadati</taxon>
        <taxon>Spirochaetota</taxon>
        <taxon>Spirochaetia</taxon>
        <taxon>Leptospirales</taxon>
        <taxon>Leptospiraceae</taxon>
        <taxon>Leptospira</taxon>
    </lineage>
</organism>
<comment type="caution">
    <text evidence="1">The sequence shown here is derived from an EMBL/GenBank/DDBJ whole genome shotgun (WGS) entry which is preliminary data.</text>
</comment>
<evidence type="ECO:0000313" key="2">
    <source>
        <dbReference type="Proteomes" id="UP000297641"/>
    </source>
</evidence>
<gene>
    <name evidence="1" type="ORF">EHQ43_00320</name>
</gene>
<dbReference type="EMBL" id="RQFT01000001">
    <property type="protein sequence ID" value="TGL09361.1"/>
    <property type="molecule type" value="Genomic_DNA"/>
</dbReference>
<name>A0A7I0HWW1_9LEPT</name>
<accession>A0A7I0HWW1</accession>
<evidence type="ECO:0000313" key="1">
    <source>
        <dbReference type="EMBL" id="TGL09361.1"/>
    </source>
</evidence>
<dbReference type="AlphaFoldDB" id="A0A7I0HWW1"/>
<reference evidence="1 2" key="1">
    <citation type="journal article" date="2019" name="PLoS Negl. Trop. Dis.">
        <title>Revisiting the worldwide diversity of Leptospira species in the environment.</title>
        <authorList>
            <person name="Vincent A.T."/>
            <person name="Schiettekatte O."/>
            <person name="Bourhy P."/>
            <person name="Veyrier F.J."/>
            <person name="Picardeau M."/>
        </authorList>
    </citation>
    <scope>NUCLEOTIDE SEQUENCE [LARGE SCALE GENOMIC DNA]</scope>
    <source>
        <strain evidence="1 2">201800273</strain>
    </source>
</reference>
<dbReference type="Proteomes" id="UP000297641">
    <property type="component" value="Unassembled WGS sequence"/>
</dbReference>
<proteinExistence type="predicted"/>